<reference evidence="1" key="1">
    <citation type="submission" date="2018-02" db="EMBL/GenBank/DDBJ databases">
        <title>Rhizophora mucronata_Transcriptome.</title>
        <authorList>
            <person name="Meera S.P."/>
            <person name="Sreeshan A."/>
            <person name="Augustine A."/>
        </authorList>
    </citation>
    <scope>NUCLEOTIDE SEQUENCE</scope>
    <source>
        <tissue evidence="1">Leaf</tissue>
    </source>
</reference>
<sequence length="34" mass="3817">MSGHNQSLNHHALCMLNTCLTTSCYLDNMYTEAV</sequence>
<organism evidence="1">
    <name type="scientific">Rhizophora mucronata</name>
    <name type="common">Asiatic mangrove</name>
    <dbReference type="NCBI Taxonomy" id="61149"/>
    <lineage>
        <taxon>Eukaryota</taxon>
        <taxon>Viridiplantae</taxon>
        <taxon>Streptophyta</taxon>
        <taxon>Embryophyta</taxon>
        <taxon>Tracheophyta</taxon>
        <taxon>Spermatophyta</taxon>
        <taxon>Magnoliopsida</taxon>
        <taxon>eudicotyledons</taxon>
        <taxon>Gunneridae</taxon>
        <taxon>Pentapetalae</taxon>
        <taxon>rosids</taxon>
        <taxon>fabids</taxon>
        <taxon>Malpighiales</taxon>
        <taxon>Rhizophoraceae</taxon>
        <taxon>Rhizophora</taxon>
    </lineage>
</organism>
<name>A0A2P2R4E4_RHIMU</name>
<accession>A0A2P2R4E4</accession>
<protein>
    <submittedName>
        <fullName evidence="1">Uncharacterized protein</fullName>
    </submittedName>
</protein>
<dbReference type="EMBL" id="GGEC01093510">
    <property type="protein sequence ID" value="MBX73994.1"/>
    <property type="molecule type" value="Transcribed_RNA"/>
</dbReference>
<evidence type="ECO:0000313" key="1">
    <source>
        <dbReference type="EMBL" id="MBX73994.1"/>
    </source>
</evidence>
<proteinExistence type="predicted"/>
<dbReference type="AlphaFoldDB" id="A0A2P2R4E4"/>